<evidence type="ECO:0000256" key="4">
    <source>
        <dbReference type="SAM" id="SignalP"/>
    </source>
</evidence>
<feature type="compositionally biased region" description="Low complexity" evidence="2">
    <location>
        <begin position="550"/>
        <end position="569"/>
    </location>
</feature>
<protein>
    <submittedName>
        <fullName evidence="5">Uncharacterized protein</fullName>
    </submittedName>
</protein>
<evidence type="ECO:0000313" key="6">
    <source>
        <dbReference type="Proteomes" id="UP000176365"/>
    </source>
</evidence>
<feature type="transmembrane region" description="Helical" evidence="3">
    <location>
        <begin position="343"/>
        <end position="371"/>
    </location>
</feature>
<dbReference type="EMBL" id="MHRW01000007">
    <property type="protein sequence ID" value="OHA31170.1"/>
    <property type="molecule type" value="Genomic_DNA"/>
</dbReference>
<keyword evidence="4" id="KW-0732">Signal</keyword>
<feature type="transmembrane region" description="Helical" evidence="3">
    <location>
        <begin position="140"/>
        <end position="161"/>
    </location>
</feature>
<name>A0A1G2N572_9BACT</name>
<proteinExistence type="predicted"/>
<dbReference type="AlphaFoldDB" id="A0A1G2N572"/>
<accession>A0A1G2N572</accession>
<keyword evidence="3" id="KW-0812">Transmembrane</keyword>
<dbReference type="Proteomes" id="UP000176365">
    <property type="component" value="Unassembled WGS sequence"/>
</dbReference>
<feature type="transmembrane region" description="Helical" evidence="3">
    <location>
        <begin position="266"/>
        <end position="285"/>
    </location>
</feature>
<evidence type="ECO:0000256" key="2">
    <source>
        <dbReference type="SAM" id="MobiDB-lite"/>
    </source>
</evidence>
<keyword evidence="3" id="KW-0472">Membrane</keyword>
<keyword evidence="3" id="KW-1133">Transmembrane helix</keyword>
<feature type="signal peptide" evidence="4">
    <location>
        <begin position="1"/>
        <end position="29"/>
    </location>
</feature>
<feature type="transmembrane region" description="Helical" evidence="3">
    <location>
        <begin position="306"/>
        <end position="323"/>
    </location>
</feature>
<gene>
    <name evidence="5" type="ORF">A3B11_00530</name>
</gene>
<feature type="coiled-coil region" evidence="1">
    <location>
        <begin position="504"/>
        <end position="538"/>
    </location>
</feature>
<feature type="region of interest" description="Disordered" evidence="2">
    <location>
        <begin position="550"/>
        <end position="604"/>
    </location>
</feature>
<sequence>MIKRHLHKIILVSILVIFALNIAAQPAMAQSVAEDIAGGVGSYLNFVGGPVTKTLFLVVSSWSSIILLILSWILSLAGMLLNVGMYFTTHLGMFIDESEVIYSVWKIIRDISSLFLIFLILWAAINMILSRQQTNFGELIKNIIILGILINFSFFFTRVMIDGSNIVSLQLYNALAPGNAASIKGTNIKEITAGIIESGSGGISDIIMGSLHINQWWQNRGQLTSGWFDSGGNIDATVRILLVTVTAAIVVVVTSLSFLAAAAACIWRIGVLLMLLAFSPLWIAGMALPKLGDFTKMWTTHLKAQLIFLPVYLLLMYVVIRILTESGLKNFTDNIGSLGGGVATGYINLFIGAAIVLFIINMPLITALSIAGSSGGWTQKMFENMKGWTQKRLGSYGSYREIGKGAWKETGSRVASRVARSESFQGFAAKNWFGEQALKGTRVAAQDYNKKLEEKLKSRQDFAQSLDRNKQAKADYASRLSTSIPAKLSMFGNIVGRADRVAAAKILRARLAEVKSELDKLTSEMNKHQKKARTTTLNAYEQERLDLLTGTNVSNTNPGPNNPNQTPKNEIQDEQNNKTDIENQLATFEGTVGASGRDVEKRQF</sequence>
<keyword evidence="1" id="KW-0175">Coiled coil</keyword>
<evidence type="ECO:0000313" key="5">
    <source>
        <dbReference type="EMBL" id="OHA31170.1"/>
    </source>
</evidence>
<evidence type="ECO:0000256" key="3">
    <source>
        <dbReference type="SAM" id="Phobius"/>
    </source>
</evidence>
<evidence type="ECO:0000256" key="1">
    <source>
        <dbReference type="SAM" id="Coils"/>
    </source>
</evidence>
<organism evidence="5 6">
    <name type="scientific">Candidatus Taylorbacteria bacterium RIFCSPLOWO2_01_FULL_44_26</name>
    <dbReference type="NCBI Taxonomy" id="1802318"/>
    <lineage>
        <taxon>Bacteria</taxon>
        <taxon>Candidatus Tayloriibacteriota</taxon>
    </lineage>
</organism>
<feature type="transmembrane region" description="Helical" evidence="3">
    <location>
        <begin position="107"/>
        <end position="128"/>
    </location>
</feature>
<reference evidence="5 6" key="1">
    <citation type="journal article" date="2016" name="Nat. Commun.">
        <title>Thousands of microbial genomes shed light on interconnected biogeochemical processes in an aquifer system.</title>
        <authorList>
            <person name="Anantharaman K."/>
            <person name="Brown C.T."/>
            <person name="Hug L.A."/>
            <person name="Sharon I."/>
            <person name="Castelle C.J."/>
            <person name="Probst A.J."/>
            <person name="Thomas B.C."/>
            <person name="Singh A."/>
            <person name="Wilkins M.J."/>
            <person name="Karaoz U."/>
            <person name="Brodie E.L."/>
            <person name="Williams K.H."/>
            <person name="Hubbard S.S."/>
            <person name="Banfield J.F."/>
        </authorList>
    </citation>
    <scope>NUCLEOTIDE SEQUENCE [LARGE SCALE GENOMIC DNA]</scope>
</reference>
<feature type="transmembrane region" description="Helical" evidence="3">
    <location>
        <begin position="240"/>
        <end position="260"/>
    </location>
</feature>
<comment type="caution">
    <text evidence="5">The sequence shown here is derived from an EMBL/GenBank/DDBJ whole genome shotgun (WGS) entry which is preliminary data.</text>
</comment>
<feature type="chain" id="PRO_5009583760" evidence="4">
    <location>
        <begin position="30"/>
        <end position="604"/>
    </location>
</feature>
<feature type="transmembrane region" description="Helical" evidence="3">
    <location>
        <begin position="65"/>
        <end position="87"/>
    </location>
</feature>